<dbReference type="Pfam" id="PF01548">
    <property type="entry name" value="DEDD_Tnp_IS110"/>
    <property type="match status" value="1"/>
</dbReference>
<name>A0A1H2LQ58_9ACTN</name>
<dbReference type="GO" id="GO:0006313">
    <property type="term" value="P:DNA transposition"/>
    <property type="evidence" value="ECO:0007669"/>
    <property type="project" value="InterPro"/>
</dbReference>
<reference evidence="2" key="1">
    <citation type="submission" date="2016-10" db="EMBL/GenBank/DDBJ databases">
        <authorList>
            <person name="de Groot N.N."/>
        </authorList>
    </citation>
    <scope>NUCLEOTIDE SEQUENCE [LARGE SCALE GENOMIC DNA]</scope>
    <source>
        <strain evidence="2">DSM 44215</strain>
    </source>
</reference>
<dbReference type="InterPro" id="IPR002525">
    <property type="entry name" value="Transp_IS110-like_N"/>
</dbReference>
<gene>
    <name evidence="2" type="ORF">SAMN04488548_136687</name>
</gene>
<dbReference type="Proteomes" id="UP000183180">
    <property type="component" value="Unassembled WGS sequence"/>
</dbReference>
<feature type="domain" description="Transposase IS110-like N-terminal" evidence="1">
    <location>
        <begin position="6"/>
        <end position="107"/>
    </location>
</feature>
<dbReference type="AlphaFoldDB" id="A0A1H2LQ58"/>
<dbReference type="EMBL" id="FNLM01000036">
    <property type="protein sequence ID" value="SDU82964.1"/>
    <property type="molecule type" value="Genomic_DNA"/>
</dbReference>
<evidence type="ECO:0000313" key="2">
    <source>
        <dbReference type="EMBL" id="SDU82964.1"/>
    </source>
</evidence>
<accession>A0A1H2LQ58</accession>
<organism evidence="2">
    <name type="scientific">Gordonia westfalica</name>
    <dbReference type="NCBI Taxonomy" id="158898"/>
    <lineage>
        <taxon>Bacteria</taxon>
        <taxon>Bacillati</taxon>
        <taxon>Actinomycetota</taxon>
        <taxon>Actinomycetes</taxon>
        <taxon>Mycobacteriales</taxon>
        <taxon>Gordoniaceae</taxon>
        <taxon>Gordonia</taxon>
    </lineage>
</organism>
<sequence>MVVGIETEHGMWVTALVAAGYQVYAINPRSVSRYRDRHHVSGTKSDKADAKMLADLVRADRHNHLLIADDSIEADAIRVMARTHQNLVWARSAHQNVLHAQLHAYYPAALEVNRPGFVGGSRTCDGWRVWQHHGSTALS</sequence>
<protein>
    <submittedName>
        <fullName evidence="2">Transposase</fullName>
    </submittedName>
</protein>
<evidence type="ECO:0000259" key="1">
    <source>
        <dbReference type="Pfam" id="PF01548"/>
    </source>
</evidence>
<dbReference type="InterPro" id="IPR047650">
    <property type="entry name" value="Transpos_IS110"/>
</dbReference>
<dbReference type="PANTHER" id="PTHR33055:SF3">
    <property type="entry name" value="PUTATIVE TRANSPOSASE FOR IS117-RELATED"/>
    <property type="match status" value="1"/>
</dbReference>
<dbReference type="GO" id="GO:0004803">
    <property type="term" value="F:transposase activity"/>
    <property type="evidence" value="ECO:0007669"/>
    <property type="project" value="InterPro"/>
</dbReference>
<dbReference type="GO" id="GO:0003677">
    <property type="term" value="F:DNA binding"/>
    <property type="evidence" value="ECO:0007669"/>
    <property type="project" value="InterPro"/>
</dbReference>
<dbReference type="PANTHER" id="PTHR33055">
    <property type="entry name" value="TRANSPOSASE FOR INSERTION SEQUENCE ELEMENT IS1111A"/>
    <property type="match status" value="1"/>
</dbReference>
<proteinExistence type="predicted"/>
<dbReference type="STRING" id="158898.SAMN04488548_136687"/>